<dbReference type="AlphaFoldDB" id="L1JME0"/>
<feature type="compositionally biased region" description="Basic and acidic residues" evidence="2">
    <location>
        <begin position="249"/>
        <end position="258"/>
    </location>
</feature>
<dbReference type="EMBL" id="JH992981">
    <property type="protein sequence ID" value="EKX49612.1"/>
    <property type="molecule type" value="Genomic_DNA"/>
</dbReference>
<dbReference type="EnsemblProtists" id="EKX49612">
    <property type="protein sequence ID" value="EKX49612"/>
    <property type="gene ID" value="GUITHDRAFT_135801"/>
</dbReference>
<sequence length="411" mass="44795">MWSGLTSGFSNAIQSLDQAARDAIVANLGDEELTDEDDIEEREDSPEGNLNEAAGGNGQHLSPEQWDQDEREHVDSQAQSFLEAQEAVDAYDAPFQSIALETTANKGNEGVQNSPMKGLLGKVYAGGTNALSSVKSNVKLPLGEVGGTLWERSSIVRNSISAVTKDVASAMKEEIVGMSSTVGVGMKGFKEVITTISNDDEEWADDGEVGNQDTKSEEDEEWIPFEAPMTHGDGLEEVTGFHEVPYQDDDWKQDEPDSVRGQADQGSSGPSAPLMRAVTSNVKFSEMGSKLWEQSSAVSRSIQSVTKDVTHAMREELAEMSSTFTKLAAEDAEDNRYSEGDHNGVGVDGPEEHTSTGIQMISAHEGISMEVEGLEMEREYLQAQVSQLQTEKEELLLKLQQERERKIPKSL</sequence>
<organism evidence="3">
    <name type="scientific">Guillardia theta (strain CCMP2712)</name>
    <name type="common">Cryptophyte</name>
    <dbReference type="NCBI Taxonomy" id="905079"/>
    <lineage>
        <taxon>Eukaryota</taxon>
        <taxon>Cryptophyceae</taxon>
        <taxon>Pyrenomonadales</taxon>
        <taxon>Geminigeraceae</taxon>
        <taxon>Guillardia</taxon>
    </lineage>
</organism>
<dbReference type="RefSeq" id="XP_005836592.1">
    <property type="nucleotide sequence ID" value="XM_005836535.1"/>
</dbReference>
<dbReference type="KEGG" id="gtt:GUITHDRAFT_135801"/>
<feature type="region of interest" description="Disordered" evidence="2">
    <location>
        <begin position="334"/>
        <end position="354"/>
    </location>
</feature>
<accession>L1JME0</accession>
<keyword evidence="5" id="KW-1185">Reference proteome</keyword>
<keyword evidence="1" id="KW-0175">Coiled coil</keyword>
<feature type="region of interest" description="Disordered" evidence="2">
    <location>
        <begin position="200"/>
        <end position="219"/>
    </location>
</feature>
<feature type="coiled-coil region" evidence="1">
    <location>
        <begin position="371"/>
        <end position="405"/>
    </location>
</feature>
<reference evidence="4" key="3">
    <citation type="submission" date="2016-03" db="UniProtKB">
        <authorList>
            <consortium name="EnsemblProtists"/>
        </authorList>
    </citation>
    <scope>IDENTIFICATION</scope>
</reference>
<dbReference type="Proteomes" id="UP000011087">
    <property type="component" value="Unassembled WGS sequence"/>
</dbReference>
<proteinExistence type="predicted"/>
<feature type="region of interest" description="Disordered" evidence="2">
    <location>
        <begin position="247"/>
        <end position="274"/>
    </location>
</feature>
<reference evidence="5" key="2">
    <citation type="submission" date="2012-11" db="EMBL/GenBank/DDBJ databases">
        <authorList>
            <person name="Kuo A."/>
            <person name="Curtis B.A."/>
            <person name="Tanifuji G."/>
            <person name="Burki F."/>
            <person name="Gruber A."/>
            <person name="Irimia M."/>
            <person name="Maruyama S."/>
            <person name="Arias M.C."/>
            <person name="Ball S.G."/>
            <person name="Gile G.H."/>
            <person name="Hirakawa Y."/>
            <person name="Hopkins J.F."/>
            <person name="Rensing S.A."/>
            <person name="Schmutz J."/>
            <person name="Symeonidi A."/>
            <person name="Elias M."/>
            <person name="Eveleigh R.J."/>
            <person name="Herman E.K."/>
            <person name="Klute M.J."/>
            <person name="Nakayama T."/>
            <person name="Obornik M."/>
            <person name="Reyes-Prieto A."/>
            <person name="Armbrust E.V."/>
            <person name="Aves S.J."/>
            <person name="Beiko R.G."/>
            <person name="Coutinho P."/>
            <person name="Dacks J.B."/>
            <person name="Durnford D.G."/>
            <person name="Fast N.M."/>
            <person name="Green B.R."/>
            <person name="Grisdale C."/>
            <person name="Hempe F."/>
            <person name="Henrissat B."/>
            <person name="Hoppner M.P."/>
            <person name="Ishida K.-I."/>
            <person name="Kim E."/>
            <person name="Koreny L."/>
            <person name="Kroth P.G."/>
            <person name="Liu Y."/>
            <person name="Malik S.-B."/>
            <person name="Maier U.G."/>
            <person name="McRose D."/>
            <person name="Mock T."/>
            <person name="Neilson J.A."/>
            <person name="Onodera N.T."/>
            <person name="Poole A.M."/>
            <person name="Pritham E.J."/>
            <person name="Richards T.A."/>
            <person name="Rocap G."/>
            <person name="Roy S.W."/>
            <person name="Sarai C."/>
            <person name="Schaack S."/>
            <person name="Shirato S."/>
            <person name="Slamovits C.H."/>
            <person name="Spencer D.F."/>
            <person name="Suzuki S."/>
            <person name="Worden A.Z."/>
            <person name="Zauner S."/>
            <person name="Barry K."/>
            <person name="Bell C."/>
            <person name="Bharti A.K."/>
            <person name="Crow J.A."/>
            <person name="Grimwood J."/>
            <person name="Kramer R."/>
            <person name="Lindquist E."/>
            <person name="Lucas S."/>
            <person name="Salamov A."/>
            <person name="McFadden G.I."/>
            <person name="Lane C.E."/>
            <person name="Keeling P.J."/>
            <person name="Gray M.W."/>
            <person name="Grigoriev I.V."/>
            <person name="Archibald J.M."/>
        </authorList>
    </citation>
    <scope>NUCLEOTIDE SEQUENCE</scope>
    <source>
        <strain evidence="5">CCMP2712</strain>
    </source>
</reference>
<evidence type="ECO:0000313" key="5">
    <source>
        <dbReference type="Proteomes" id="UP000011087"/>
    </source>
</evidence>
<dbReference type="GeneID" id="17306268"/>
<reference evidence="3 5" key="1">
    <citation type="journal article" date="2012" name="Nature">
        <title>Algal genomes reveal evolutionary mosaicism and the fate of nucleomorphs.</title>
        <authorList>
            <consortium name="DOE Joint Genome Institute"/>
            <person name="Curtis B.A."/>
            <person name="Tanifuji G."/>
            <person name="Burki F."/>
            <person name="Gruber A."/>
            <person name="Irimia M."/>
            <person name="Maruyama S."/>
            <person name="Arias M.C."/>
            <person name="Ball S.G."/>
            <person name="Gile G.H."/>
            <person name="Hirakawa Y."/>
            <person name="Hopkins J.F."/>
            <person name="Kuo A."/>
            <person name="Rensing S.A."/>
            <person name="Schmutz J."/>
            <person name="Symeonidi A."/>
            <person name="Elias M."/>
            <person name="Eveleigh R.J."/>
            <person name="Herman E.K."/>
            <person name="Klute M.J."/>
            <person name="Nakayama T."/>
            <person name="Obornik M."/>
            <person name="Reyes-Prieto A."/>
            <person name="Armbrust E.V."/>
            <person name="Aves S.J."/>
            <person name="Beiko R.G."/>
            <person name="Coutinho P."/>
            <person name="Dacks J.B."/>
            <person name="Durnford D.G."/>
            <person name="Fast N.M."/>
            <person name="Green B.R."/>
            <person name="Grisdale C.J."/>
            <person name="Hempel F."/>
            <person name="Henrissat B."/>
            <person name="Hoppner M.P."/>
            <person name="Ishida K."/>
            <person name="Kim E."/>
            <person name="Koreny L."/>
            <person name="Kroth P.G."/>
            <person name="Liu Y."/>
            <person name="Malik S.B."/>
            <person name="Maier U.G."/>
            <person name="McRose D."/>
            <person name="Mock T."/>
            <person name="Neilson J.A."/>
            <person name="Onodera N.T."/>
            <person name="Poole A.M."/>
            <person name="Pritham E.J."/>
            <person name="Richards T.A."/>
            <person name="Rocap G."/>
            <person name="Roy S.W."/>
            <person name="Sarai C."/>
            <person name="Schaack S."/>
            <person name="Shirato S."/>
            <person name="Slamovits C.H."/>
            <person name="Spencer D.F."/>
            <person name="Suzuki S."/>
            <person name="Worden A.Z."/>
            <person name="Zauner S."/>
            <person name="Barry K."/>
            <person name="Bell C."/>
            <person name="Bharti A.K."/>
            <person name="Crow J.A."/>
            <person name="Grimwood J."/>
            <person name="Kramer R."/>
            <person name="Lindquist E."/>
            <person name="Lucas S."/>
            <person name="Salamov A."/>
            <person name="McFadden G.I."/>
            <person name="Lane C.E."/>
            <person name="Keeling P.J."/>
            <person name="Gray M.W."/>
            <person name="Grigoriev I.V."/>
            <person name="Archibald J.M."/>
        </authorList>
    </citation>
    <scope>NUCLEOTIDE SEQUENCE</scope>
    <source>
        <strain evidence="3 5">CCMP2712</strain>
    </source>
</reference>
<dbReference type="PaxDb" id="55529-EKX49612"/>
<evidence type="ECO:0000256" key="1">
    <source>
        <dbReference type="SAM" id="Coils"/>
    </source>
</evidence>
<name>L1JME0_GUITC</name>
<evidence type="ECO:0000313" key="3">
    <source>
        <dbReference type="EMBL" id="EKX49612.1"/>
    </source>
</evidence>
<evidence type="ECO:0000256" key="2">
    <source>
        <dbReference type="SAM" id="MobiDB-lite"/>
    </source>
</evidence>
<gene>
    <name evidence="3" type="ORF">GUITHDRAFT_135801</name>
</gene>
<feature type="region of interest" description="Disordered" evidence="2">
    <location>
        <begin position="27"/>
        <end position="75"/>
    </location>
</feature>
<dbReference type="HOGENOM" id="CLU_669866_0_0_1"/>
<protein>
    <submittedName>
        <fullName evidence="3 4">Uncharacterized protein</fullName>
    </submittedName>
</protein>
<feature type="compositionally biased region" description="Acidic residues" evidence="2">
    <location>
        <begin position="29"/>
        <end position="46"/>
    </location>
</feature>
<evidence type="ECO:0000313" key="4">
    <source>
        <dbReference type="EnsemblProtists" id="EKX49612"/>
    </source>
</evidence>